<dbReference type="Pfam" id="PF13482">
    <property type="entry name" value="RNase_H_2"/>
    <property type="match status" value="1"/>
</dbReference>
<feature type="domain" description="YprB ribonuclease H-like" evidence="1">
    <location>
        <begin position="473"/>
        <end position="554"/>
    </location>
</feature>
<evidence type="ECO:0000313" key="3">
    <source>
        <dbReference type="Proteomes" id="UP001596302"/>
    </source>
</evidence>
<keyword evidence="3" id="KW-1185">Reference proteome</keyword>
<dbReference type="InterPro" id="IPR019993">
    <property type="entry name" value="RecB_nuclease_TM0106_put"/>
</dbReference>
<sequence length="568" mass="61394">MTATVNSATDPAASGPVVVSLDASVTTRCRRRVHLDHDSRAGGGPQALPDPLLEQRRADAAAHREQIGAALSAANGERWWRVPAEVTTRERVEATAAAVAADARLIWGAQLPRDDAAGRRGGAELLVRVPGGGYLPVIVVRHRITDPGTGARTSPLLEPFPERATADPARKTRSQPRDLLRLAHLTRMLDAAGWAPAADLAESSLGGVIGMDGDVVVWHDLQAEHWPGGRSTLEEYDERFADRVAVATAAAAGAPALAHPSRITECRRCPWWPTCEAALTRDQDVSLVVRGEAAVALRSAGVGTVAGLAALDPAAEPPVPLPGMPFADMVALARAWQRGLTVVRRVPRVPVPRADIEVDVDMESFGEAGAYLWGALLSYPRGARAGDEPAGYRAFVTWEPVPTQDERRSFAEFWTWLSGVRSAAVESGRSFAAYCYNEQAENRWLIASARRFAGHPGIPSVAEVERFIAMPGWIDLFALVSDWFLCAHGKGLKRVAPVAGFAWRDPEAGGENSMRWYRDAVGLGGRPPEPTQRHRLLQYNQDDVEATRALREWMTSPSVEQVPLAADL</sequence>
<dbReference type="NCBIfam" id="TIGR03491">
    <property type="entry name" value="TM0106 family RecB-like putative nuclease"/>
    <property type="match status" value="1"/>
</dbReference>
<gene>
    <name evidence="2" type="ORF">ACFQE5_18335</name>
</gene>
<proteinExistence type="predicted"/>
<accession>A0ABW1J5V5</accession>
<evidence type="ECO:0000259" key="1">
    <source>
        <dbReference type="Pfam" id="PF13482"/>
    </source>
</evidence>
<reference evidence="3" key="1">
    <citation type="journal article" date="2019" name="Int. J. Syst. Evol. Microbiol.">
        <title>The Global Catalogue of Microorganisms (GCM) 10K type strain sequencing project: providing services to taxonomists for standard genome sequencing and annotation.</title>
        <authorList>
            <consortium name="The Broad Institute Genomics Platform"/>
            <consortium name="The Broad Institute Genome Sequencing Center for Infectious Disease"/>
            <person name="Wu L."/>
            <person name="Ma J."/>
        </authorList>
    </citation>
    <scope>NUCLEOTIDE SEQUENCE [LARGE SCALE GENOMIC DNA]</scope>
    <source>
        <strain evidence="3">CCM 8391</strain>
    </source>
</reference>
<comment type="caution">
    <text evidence="2">The sequence shown here is derived from an EMBL/GenBank/DDBJ whole genome shotgun (WGS) entry which is preliminary data.</text>
</comment>
<dbReference type="RefSeq" id="WP_379586663.1">
    <property type="nucleotide sequence ID" value="NZ_JBHSQW010000035.1"/>
</dbReference>
<organism evidence="2 3">
    <name type="scientific">Pseudonocardia hispaniensis</name>
    <dbReference type="NCBI Taxonomy" id="904933"/>
    <lineage>
        <taxon>Bacteria</taxon>
        <taxon>Bacillati</taxon>
        <taxon>Actinomycetota</taxon>
        <taxon>Actinomycetes</taxon>
        <taxon>Pseudonocardiales</taxon>
        <taxon>Pseudonocardiaceae</taxon>
        <taxon>Pseudonocardia</taxon>
    </lineage>
</organism>
<evidence type="ECO:0000313" key="2">
    <source>
        <dbReference type="EMBL" id="MFC5996166.1"/>
    </source>
</evidence>
<dbReference type="Proteomes" id="UP001596302">
    <property type="component" value="Unassembled WGS sequence"/>
</dbReference>
<protein>
    <submittedName>
        <fullName evidence="2">TM0106 family RecB-like putative nuclease</fullName>
    </submittedName>
</protein>
<name>A0ABW1J5V5_9PSEU</name>
<dbReference type="InterPro" id="IPR038720">
    <property type="entry name" value="YprB_RNase_H-like_dom"/>
</dbReference>
<dbReference type="EMBL" id="JBHSQW010000035">
    <property type="protein sequence ID" value="MFC5996166.1"/>
    <property type="molecule type" value="Genomic_DNA"/>
</dbReference>